<feature type="compositionally biased region" description="Pro residues" evidence="1">
    <location>
        <begin position="80"/>
        <end position="90"/>
    </location>
</feature>
<evidence type="ECO:0000256" key="1">
    <source>
        <dbReference type="SAM" id="MobiDB-lite"/>
    </source>
</evidence>
<sequence length="607" mass="66952">MIARPIMANSPIALQPLNHPTPSPGSQNPGMVSHTPLAPSPSTVPASTQSRSQSQTTLPTSPSTAHLFPSAAQSTSTSPNPAPTSSPNPPQGRWITTWKSTILHPLKYSIKFVLAFLIYILTLYTAFTATSRHTILGNLNPSLGTWFLQILAKSGDIAFAFAVEDAFDTLTWRRLREEKRISGAAFGGIRLDWFLSLVSSTGVEGLVRLLTKAIKSSVQRRRTPPGVEPPQVHGGGWWAFLRLIFILGLIPGPGIILMANINQKQIFFPNTPHDISAGLAGYDPSVSRAYSTVWGPEIGKLVQTMLRDRSVTYPLPAINPQCKRSKTCTSFLIAGPYQTISPWPFTVGPGNEEELDSYMVFDAPWYQVDMWDIEESEGWTVSMSRDCTLYGGFNGTSDYSLLLCIKEDPTGDGVIGAGQFSPISLTFSPPCHTVEYLHLTRADLGWKSCSLGYSPSGECLLPVTAENKTGWATRMQFHHRTASLTFSRTDLTIRSVTHLSRPTPVTNLTASSLFASLNQILYRPLQITTDPRFDLKSQQYVLTQVIGVQLWTSLLSTVKGVPFAREWLRNLLVMPMYLFQPTVLAFSNQLIGLSESERMLSINRFHS</sequence>
<reference evidence="3" key="1">
    <citation type="journal article" date="2020" name="Stud. Mycol.">
        <title>101 Dothideomycetes genomes: a test case for predicting lifestyles and emergence of pathogens.</title>
        <authorList>
            <person name="Haridas S."/>
            <person name="Albert R."/>
            <person name="Binder M."/>
            <person name="Bloem J."/>
            <person name="Labutti K."/>
            <person name="Salamov A."/>
            <person name="Andreopoulos B."/>
            <person name="Baker S."/>
            <person name="Barry K."/>
            <person name="Bills G."/>
            <person name="Bluhm B."/>
            <person name="Cannon C."/>
            <person name="Castanera R."/>
            <person name="Culley D."/>
            <person name="Daum C."/>
            <person name="Ezra D."/>
            <person name="Gonzalez J."/>
            <person name="Henrissat B."/>
            <person name="Kuo A."/>
            <person name="Liang C."/>
            <person name="Lipzen A."/>
            <person name="Lutzoni F."/>
            <person name="Magnuson J."/>
            <person name="Mondo S."/>
            <person name="Nolan M."/>
            <person name="Ohm R."/>
            <person name="Pangilinan J."/>
            <person name="Park H.-J."/>
            <person name="Ramirez L."/>
            <person name="Alfaro M."/>
            <person name="Sun H."/>
            <person name="Tritt A."/>
            <person name="Yoshinaga Y."/>
            <person name="Zwiers L.-H."/>
            <person name="Turgeon B."/>
            <person name="Goodwin S."/>
            <person name="Spatafora J."/>
            <person name="Crous P."/>
            <person name="Grigoriev I."/>
        </authorList>
    </citation>
    <scope>NUCLEOTIDE SEQUENCE</scope>
    <source>
        <strain evidence="3">CBS 123094</strain>
    </source>
</reference>
<keyword evidence="2" id="KW-0472">Membrane</keyword>
<keyword evidence="2" id="KW-0812">Transmembrane</keyword>
<evidence type="ECO:0000256" key="2">
    <source>
        <dbReference type="SAM" id="Phobius"/>
    </source>
</evidence>
<feature type="compositionally biased region" description="Polar residues" evidence="1">
    <location>
        <begin position="18"/>
        <end position="30"/>
    </location>
</feature>
<dbReference type="OrthoDB" id="5139479at2759"/>
<organism evidence="3 4">
    <name type="scientific">Amniculicola lignicola CBS 123094</name>
    <dbReference type="NCBI Taxonomy" id="1392246"/>
    <lineage>
        <taxon>Eukaryota</taxon>
        <taxon>Fungi</taxon>
        <taxon>Dikarya</taxon>
        <taxon>Ascomycota</taxon>
        <taxon>Pezizomycotina</taxon>
        <taxon>Dothideomycetes</taxon>
        <taxon>Pleosporomycetidae</taxon>
        <taxon>Pleosporales</taxon>
        <taxon>Amniculicolaceae</taxon>
        <taxon>Amniculicola</taxon>
    </lineage>
</organism>
<feature type="compositionally biased region" description="Low complexity" evidence="1">
    <location>
        <begin position="45"/>
        <end position="79"/>
    </location>
</feature>
<accession>A0A6A5X023</accession>
<dbReference type="Proteomes" id="UP000799779">
    <property type="component" value="Unassembled WGS sequence"/>
</dbReference>
<proteinExistence type="predicted"/>
<name>A0A6A5X023_9PLEO</name>
<evidence type="ECO:0000313" key="4">
    <source>
        <dbReference type="Proteomes" id="UP000799779"/>
    </source>
</evidence>
<keyword evidence="4" id="KW-1185">Reference proteome</keyword>
<evidence type="ECO:0000313" key="3">
    <source>
        <dbReference type="EMBL" id="KAF2003156.1"/>
    </source>
</evidence>
<gene>
    <name evidence="3" type="ORF">P154DRAFT_112626</name>
</gene>
<dbReference type="AlphaFoldDB" id="A0A6A5X023"/>
<protein>
    <submittedName>
        <fullName evidence="3">Uncharacterized protein</fullName>
    </submittedName>
</protein>
<feature type="transmembrane region" description="Helical" evidence="2">
    <location>
        <begin position="108"/>
        <end position="127"/>
    </location>
</feature>
<feature type="region of interest" description="Disordered" evidence="1">
    <location>
        <begin position="1"/>
        <end position="91"/>
    </location>
</feature>
<feature type="transmembrane region" description="Helical" evidence="2">
    <location>
        <begin position="237"/>
        <end position="259"/>
    </location>
</feature>
<keyword evidence="2" id="KW-1133">Transmembrane helix</keyword>
<dbReference type="EMBL" id="ML977574">
    <property type="protein sequence ID" value="KAF2003156.1"/>
    <property type="molecule type" value="Genomic_DNA"/>
</dbReference>